<evidence type="ECO:0000256" key="1">
    <source>
        <dbReference type="SAM" id="MobiDB-lite"/>
    </source>
</evidence>
<dbReference type="EMBL" id="CP039355">
    <property type="protein sequence ID" value="QCE14461.1"/>
    <property type="molecule type" value="Genomic_DNA"/>
</dbReference>
<reference evidence="2 3" key="1">
    <citation type="submission" date="2019-04" db="EMBL/GenBank/DDBJ databases">
        <title>An improved genome assembly and genetic linkage map for asparagus bean, Vigna unguiculata ssp. sesquipedialis.</title>
        <authorList>
            <person name="Xia Q."/>
            <person name="Zhang R."/>
            <person name="Dong Y."/>
        </authorList>
    </citation>
    <scope>NUCLEOTIDE SEQUENCE [LARGE SCALE GENOMIC DNA]</scope>
    <source>
        <tissue evidence="2">Leaf</tissue>
    </source>
</reference>
<protein>
    <submittedName>
        <fullName evidence="2">Uncharacterized protein</fullName>
    </submittedName>
</protein>
<feature type="region of interest" description="Disordered" evidence="1">
    <location>
        <begin position="248"/>
        <end position="297"/>
    </location>
</feature>
<gene>
    <name evidence="2" type="ORF">DEO72_LG11g1461</name>
</gene>
<sequence length="297" mass="33838">MSSVSGSVSLSRSGSESERSGGDMSSRSGSGSSGQLIGEGRILMETTTETREDPPEELAESSWTAKAGYRWVAKDVRTQHSLFRWSRVLKSWLNCIPIFERGVWKDIVALERVRAIDCVCHGQEEAFEKFFYMNMCHFLHLYARLSFNDFTIGVLRLLNVGPTQLHLNSWAYLQAFKRYKDMKREKLSLANREVVETLMKFNNKMPTKGLVRVYNSIHPIVDIKGHMAQVGKKNLSQFQALRKEKAAKAKNAGNIEVPNPDLKEGSRSRVEELKEKLKGQADKHAEEKAAWKKERKK</sequence>
<organism evidence="2 3">
    <name type="scientific">Vigna unguiculata</name>
    <name type="common">Cowpea</name>
    <dbReference type="NCBI Taxonomy" id="3917"/>
    <lineage>
        <taxon>Eukaryota</taxon>
        <taxon>Viridiplantae</taxon>
        <taxon>Streptophyta</taxon>
        <taxon>Embryophyta</taxon>
        <taxon>Tracheophyta</taxon>
        <taxon>Spermatophyta</taxon>
        <taxon>Magnoliopsida</taxon>
        <taxon>eudicotyledons</taxon>
        <taxon>Gunneridae</taxon>
        <taxon>Pentapetalae</taxon>
        <taxon>rosids</taxon>
        <taxon>fabids</taxon>
        <taxon>Fabales</taxon>
        <taxon>Fabaceae</taxon>
        <taxon>Papilionoideae</taxon>
        <taxon>50 kb inversion clade</taxon>
        <taxon>NPAAA clade</taxon>
        <taxon>indigoferoid/millettioid clade</taxon>
        <taxon>Phaseoleae</taxon>
        <taxon>Vigna</taxon>
    </lineage>
</organism>
<dbReference type="Proteomes" id="UP000501690">
    <property type="component" value="Linkage Group LG11"/>
</dbReference>
<evidence type="ECO:0000313" key="2">
    <source>
        <dbReference type="EMBL" id="QCE14461.1"/>
    </source>
</evidence>
<evidence type="ECO:0000313" key="3">
    <source>
        <dbReference type="Proteomes" id="UP000501690"/>
    </source>
</evidence>
<accession>A0A4D6NNE5</accession>
<feature type="compositionally biased region" description="Basic and acidic residues" evidence="1">
    <location>
        <begin position="261"/>
        <end position="297"/>
    </location>
</feature>
<name>A0A4D6NNE5_VIGUN</name>
<keyword evidence="3" id="KW-1185">Reference proteome</keyword>
<feature type="region of interest" description="Disordered" evidence="1">
    <location>
        <begin position="1"/>
        <end position="40"/>
    </location>
</feature>
<dbReference type="AlphaFoldDB" id="A0A4D6NNE5"/>
<proteinExistence type="predicted"/>
<feature type="compositionally biased region" description="Low complexity" evidence="1">
    <location>
        <begin position="22"/>
        <end position="34"/>
    </location>
</feature>
<feature type="compositionally biased region" description="Low complexity" evidence="1">
    <location>
        <begin position="1"/>
        <end position="14"/>
    </location>
</feature>